<protein>
    <submittedName>
        <fullName evidence="1">Uncharacterized protein</fullName>
    </submittedName>
</protein>
<reference evidence="1" key="1">
    <citation type="journal article" date="2015" name="Nature">
        <title>Complex archaea that bridge the gap between prokaryotes and eukaryotes.</title>
        <authorList>
            <person name="Spang A."/>
            <person name="Saw J.H."/>
            <person name="Jorgensen S.L."/>
            <person name="Zaremba-Niedzwiedzka K."/>
            <person name="Martijn J."/>
            <person name="Lind A.E."/>
            <person name="van Eijk R."/>
            <person name="Schleper C."/>
            <person name="Guy L."/>
            <person name="Ettema T.J."/>
        </authorList>
    </citation>
    <scope>NUCLEOTIDE SEQUENCE</scope>
</reference>
<evidence type="ECO:0000313" key="1">
    <source>
        <dbReference type="EMBL" id="KKL76770.1"/>
    </source>
</evidence>
<comment type="caution">
    <text evidence="1">The sequence shown here is derived from an EMBL/GenBank/DDBJ whole genome shotgun (WGS) entry which is preliminary data.</text>
</comment>
<dbReference type="AlphaFoldDB" id="A0A0F9H593"/>
<gene>
    <name evidence="1" type="ORF">LCGC14_2041580</name>
</gene>
<organism evidence="1">
    <name type="scientific">marine sediment metagenome</name>
    <dbReference type="NCBI Taxonomy" id="412755"/>
    <lineage>
        <taxon>unclassified sequences</taxon>
        <taxon>metagenomes</taxon>
        <taxon>ecological metagenomes</taxon>
    </lineage>
</organism>
<sequence>MDNHMPYCERCGSKENASMLREPMLFGTISAVLCISCKREFDAFAVKDDSWKEVIKILHLIGIYSTKDMFNEAAIKALWDKKNEYDRELVQEAKDWLYNVPKEIDIEGQKILLQ</sequence>
<name>A0A0F9H593_9ZZZZ</name>
<accession>A0A0F9H593</accession>
<dbReference type="EMBL" id="LAZR01023949">
    <property type="protein sequence ID" value="KKL76770.1"/>
    <property type="molecule type" value="Genomic_DNA"/>
</dbReference>
<proteinExistence type="predicted"/>